<dbReference type="Proteomes" id="UP000002729">
    <property type="component" value="Unassembled WGS sequence"/>
</dbReference>
<dbReference type="EMBL" id="GL833124">
    <property type="protein sequence ID" value="EGB10378.1"/>
    <property type="molecule type" value="Genomic_DNA"/>
</dbReference>
<accession>F0Y4K3</accession>
<dbReference type="KEGG" id="aaf:AURANDRAFT_62710"/>
<evidence type="ECO:0000313" key="3">
    <source>
        <dbReference type="Proteomes" id="UP000002729"/>
    </source>
</evidence>
<dbReference type="RefSeq" id="XP_009035181.1">
    <property type="nucleotide sequence ID" value="XM_009036933.1"/>
</dbReference>
<sequence length="272" mass="29899">MPRSSRKSAPRRDRGEDPRRVADEDPRANADVDDGEWEEDGCFATERRRPPPRPPGCFFCACQRFDEDDGGDGVDDLLSILGYPPERRFGESTTEVPLSGDDDEVRAVHVQAAYEDAADGGDDAPATLATRETPPLLLGEGPAAPASADERAQAAAIYDAYAGFFDHISFRKGWKRPPFPRRDADPLFRRAARVAAMARSRDLRRAGFALRQPDGAARDWMHDAPSPADSPNAFLRGLLHATFQDANGYVEGLDAVAVERFRRRYDAIPSAG</sequence>
<gene>
    <name evidence="2" type="ORF">AURANDRAFT_62710</name>
</gene>
<keyword evidence="3" id="KW-1185">Reference proteome</keyword>
<dbReference type="eggNOG" id="ENOG502T0T3">
    <property type="taxonomic scope" value="Eukaryota"/>
</dbReference>
<protein>
    <submittedName>
        <fullName evidence="2">Uncharacterized protein</fullName>
    </submittedName>
</protein>
<reference evidence="2 3" key="1">
    <citation type="journal article" date="2011" name="Proc. Natl. Acad. Sci. U.S.A.">
        <title>Niche of harmful alga Aureococcus anophagefferens revealed through ecogenomics.</title>
        <authorList>
            <person name="Gobler C.J."/>
            <person name="Berry D.L."/>
            <person name="Dyhrman S.T."/>
            <person name="Wilhelm S.W."/>
            <person name="Salamov A."/>
            <person name="Lobanov A.V."/>
            <person name="Zhang Y."/>
            <person name="Collier J.L."/>
            <person name="Wurch L.L."/>
            <person name="Kustka A.B."/>
            <person name="Dill B.D."/>
            <person name="Shah M."/>
            <person name="VerBerkmoes N.C."/>
            <person name="Kuo A."/>
            <person name="Terry A."/>
            <person name="Pangilinan J."/>
            <person name="Lindquist E.A."/>
            <person name="Lucas S."/>
            <person name="Paulsen I.T."/>
            <person name="Hattenrath-Lehmann T.K."/>
            <person name="Talmage S.C."/>
            <person name="Walker E.A."/>
            <person name="Koch F."/>
            <person name="Burson A.M."/>
            <person name="Marcoval M.A."/>
            <person name="Tang Y.Z."/>
            <person name="Lecleir G.R."/>
            <person name="Coyne K.J."/>
            <person name="Berg G.M."/>
            <person name="Bertrand E.M."/>
            <person name="Saito M.A."/>
            <person name="Gladyshev V.N."/>
            <person name="Grigoriev I.V."/>
        </authorList>
    </citation>
    <scope>NUCLEOTIDE SEQUENCE [LARGE SCALE GENOMIC DNA]</scope>
    <source>
        <strain evidence="3">CCMP 1984</strain>
    </source>
</reference>
<evidence type="ECO:0000256" key="1">
    <source>
        <dbReference type="SAM" id="MobiDB-lite"/>
    </source>
</evidence>
<organism evidence="3">
    <name type="scientific">Aureococcus anophagefferens</name>
    <name type="common">Harmful bloom alga</name>
    <dbReference type="NCBI Taxonomy" id="44056"/>
    <lineage>
        <taxon>Eukaryota</taxon>
        <taxon>Sar</taxon>
        <taxon>Stramenopiles</taxon>
        <taxon>Ochrophyta</taxon>
        <taxon>Pelagophyceae</taxon>
        <taxon>Pelagomonadales</taxon>
        <taxon>Pelagomonadaceae</taxon>
        <taxon>Aureococcus</taxon>
    </lineage>
</organism>
<dbReference type="InParanoid" id="F0Y4K3"/>
<evidence type="ECO:0000313" key="2">
    <source>
        <dbReference type="EMBL" id="EGB10378.1"/>
    </source>
</evidence>
<proteinExistence type="predicted"/>
<dbReference type="GeneID" id="20224019"/>
<feature type="region of interest" description="Disordered" evidence="1">
    <location>
        <begin position="1"/>
        <end position="55"/>
    </location>
</feature>
<dbReference type="OrthoDB" id="278778at2759"/>
<dbReference type="AlphaFoldDB" id="F0Y4K3"/>
<name>F0Y4K3_AURAN</name>
<feature type="compositionally biased region" description="Acidic residues" evidence="1">
    <location>
        <begin position="31"/>
        <end position="41"/>
    </location>
</feature>
<feature type="compositionally biased region" description="Basic and acidic residues" evidence="1">
    <location>
        <begin position="10"/>
        <end position="30"/>
    </location>
</feature>